<proteinExistence type="predicted"/>
<reference evidence="7" key="1">
    <citation type="submission" date="2006-10" db="EMBL/GenBank/DDBJ databases">
        <title>Complete sequence of Solibacter usitatus Ellin6076.</title>
        <authorList>
            <consortium name="US DOE Joint Genome Institute"/>
            <person name="Copeland A."/>
            <person name="Lucas S."/>
            <person name="Lapidus A."/>
            <person name="Barry K."/>
            <person name="Detter J.C."/>
            <person name="Glavina del Rio T."/>
            <person name="Hammon N."/>
            <person name="Israni S."/>
            <person name="Dalin E."/>
            <person name="Tice H."/>
            <person name="Pitluck S."/>
            <person name="Thompson L.S."/>
            <person name="Brettin T."/>
            <person name="Bruce D."/>
            <person name="Han C."/>
            <person name="Tapia R."/>
            <person name="Gilna P."/>
            <person name="Schmutz J."/>
            <person name="Larimer F."/>
            <person name="Land M."/>
            <person name="Hauser L."/>
            <person name="Kyrpides N."/>
            <person name="Mikhailova N."/>
            <person name="Janssen P.H."/>
            <person name="Kuske C.R."/>
            <person name="Richardson P."/>
        </authorList>
    </citation>
    <scope>NUCLEOTIDE SEQUENCE</scope>
    <source>
        <strain evidence="7">Ellin6076</strain>
    </source>
</reference>
<dbReference type="AlphaFoldDB" id="Q01X00"/>
<accession>Q01X00</accession>
<organism evidence="7">
    <name type="scientific">Solibacter usitatus (strain Ellin6076)</name>
    <dbReference type="NCBI Taxonomy" id="234267"/>
    <lineage>
        <taxon>Bacteria</taxon>
        <taxon>Pseudomonadati</taxon>
        <taxon>Acidobacteriota</taxon>
        <taxon>Terriglobia</taxon>
        <taxon>Bryobacterales</taxon>
        <taxon>Solibacteraceae</taxon>
        <taxon>Candidatus Solibacter</taxon>
    </lineage>
</organism>
<feature type="transmembrane region" description="Helical" evidence="6">
    <location>
        <begin position="28"/>
        <end position="50"/>
    </location>
</feature>
<keyword evidence="3 6" id="KW-0812">Transmembrane</keyword>
<feature type="transmembrane region" description="Helical" evidence="6">
    <location>
        <begin position="221"/>
        <end position="240"/>
    </location>
</feature>
<dbReference type="KEGG" id="sus:Acid_4856"/>
<dbReference type="InterPro" id="IPR050833">
    <property type="entry name" value="Poly_Biosynth_Transport"/>
</dbReference>
<dbReference type="HOGENOM" id="CLU_032713_2_0_0"/>
<feature type="transmembrane region" description="Helical" evidence="6">
    <location>
        <begin position="301"/>
        <end position="322"/>
    </location>
</feature>
<dbReference type="PANTHER" id="PTHR30250:SF11">
    <property type="entry name" value="O-ANTIGEN TRANSPORTER-RELATED"/>
    <property type="match status" value="1"/>
</dbReference>
<evidence type="ECO:0000313" key="7">
    <source>
        <dbReference type="EMBL" id="ABJ85815.1"/>
    </source>
</evidence>
<keyword evidence="2" id="KW-1003">Cell membrane</keyword>
<evidence type="ECO:0000256" key="6">
    <source>
        <dbReference type="SAM" id="Phobius"/>
    </source>
</evidence>
<evidence type="ECO:0000256" key="3">
    <source>
        <dbReference type="ARBA" id="ARBA00022692"/>
    </source>
</evidence>
<feature type="transmembrane region" description="Helical" evidence="6">
    <location>
        <begin position="56"/>
        <end position="79"/>
    </location>
</feature>
<feature type="transmembrane region" description="Helical" evidence="6">
    <location>
        <begin position="373"/>
        <end position="391"/>
    </location>
</feature>
<protein>
    <submittedName>
        <fullName evidence="7">Polysaccharide biosynthesis protein</fullName>
    </submittedName>
</protein>
<evidence type="ECO:0000256" key="4">
    <source>
        <dbReference type="ARBA" id="ARBA00022989"/>
    </source>
</evidence>
<comment type="subcellular location">
    <subcellularLocation>
        <location evidence="1">Cell membrane</location>
        <topology evidence="1">Multi-pass membrane protein</topology>
    </subcellularLocation>
</comment>
<sequence>MSTKEIFALDMHGVAEPATPGLSLRSNFAWVLTGNVVYAACQWGMIVALAKLGSSFMIGQFSLGVAIASPVLMFTNLHLKAVQATDALRMTSFAEYLRLRGVMTLCGLAVIAGIACFGNYEPQTRLVILTVALAKGIETLSDIHYGLFQLNDRLDQVGRSMMLRGALSVAALSTGLYVTRSVLGGCVGLALVWLGALLFFDVPRGRRFAVASEGERGLRRSWSLMWMALPLGISTTMAALNLNMPRYFIHARLGERQLGIYSAMAYATVAMILVADSLGHCAIPRMSRLYTAGRLTEFRSLLLKLLAAGGTLGLAGLVVAQVMGVRLLTLLYGHEYAAHYRVFLVLILATAIYCVASMFTSAITSARRFRIQVPLYALVAGSNAIACSRWIPSAGLAGGAAAMAVAAMTHLVLGAAVVGWLLRAPAGSAVGSQAAPACADDWEASL</sequence>
<evidence type="ECO:0000256" key="5">
    <source>
        <dbReference type="ARBA" id="ARBA00023136"/>
    </source>
</evidence>
<feature type="transmembrane region" description="Helical" evidence="6">
    <location>
        <begin position="99"/>
        <end position="120"/>
    </location>
</feature>
<dbReference type="STRING" id="234267.Acid_4856"/>
<name>Q01X00_SOLUE</name>
<dbReference type="eggNOG" id="COG2244">
    <property type="taxonomic scope" value="Bacteria"/>
</dbReference>
<gene>
    <name evidence="7" type="ordered locus">Acid_4856</name>
</gene>
<dbReference type="EMBL" id="CP000473">
    <property type="protein sequence ID" value="ABJ85815.1"/>
    <property type="molecule type" value="Genomic_DNA"/>
</dbReference>
<feature type="transmembrane region" description="Helical" evidence="6">
    <location>
        <begin position="182"/>
        <end position="200"/>
    </location>
</feature>
<keyword evidence="4 6" id="KW-1133">Transmembrane helix</keyword>
<dbReference type="PANTHER" id="PTHR30250">
    <property type="entry name" value="PST FAMILY PREDICTED COLANIC ACID TRANSPORTER"/>
    <property type="match status" value="1"/>
</dbReference>
<evidence type="ECO:0000256" key="1">
    <source>
        <dbReference type="ARBA" id="ARBA00004651"/>
    </source>
</evidence>
<feature type="transmembrane region" description="Helical" evidence="6">
    <location>
        <begin position="260"/>
        <end position="280"/>
    </location>
</feature>
<feature type="transmembrane region" description="Helical" evidence="6">
    <location>
        <begin position="342"/>
        <end position="361"/>
    </location>
</feature>
<dbReference type="InParanoid" id="Q01X00"/>
<keyword evidence="5 6" id="KW-0472">Membrane</keyword>
<feature type="transmembrane region" description="Helical" evidence="6">
    <location>
        <begin position="397"/>
        <end position="422"/>
    </location>
</feature>
<dbReference type="GO" id="GO:0005886">
    <property type="term" value="C:plasma membrane"/>
    <property type="evidence" value="ECO:0007669"/>
    <property type="project" value="UniProtKB-SubCell"/>
</dbReference>
<evidence type="ECO:0000256" key="2">
    <source>
        <dbReference type="ARBA" id="ARBA00022475"/>
    </source>
</evidence>